<dbReference type="PANTHER" id="PTHR24221:SF646">
    <property type="entry name" value="HAEMOLYSIN SECRETION ATP-BINDING PROTEIN"/>
    <property type="match status" value="1"/>
</dbReference>
<evidence type="ECO:0000256" key="2">
    <source>
        <dbReference type="ARBA" id="ARBA00022692"/>
    </source>
</evidence>
<evidence type="ECO:0000256" key="6">
    <source>
        <dbReference type="ARBA" id="ARBA00023136"/>
    </source>
</evidence>
<feature type="transmembrane region" description="Helical" evidence="7">
    <location>
        <begin position="169"/>
        <end position="195"/>
    </location>
</feature>
<dbReference type="InterPro" id="IPR027417">
    <property type="entry name" value="P-loop_NTPase"/>
</dbReference>
<dbReference type="Gene3D" id="1.20.1560.10">
    <property type="entry name" value="ABC transporter type 1, transmembrane domain"/>
    <property type="match status" value="1"/>
</dbReference>
<feature type="transmembrane region" description="Helical" evidence="7">
    <location>
        <begin position="76"/>
        <end position="94"/>
    </location>
</feature>
<comment type="subcellular location">
    <subcellularLocation>
        <location evidence="1">Cell membrane</location>
        <topology evidence="1">Multi-pass membrane protein</topology>
    </subcellularLocation>
</comment>
<dbReference type="GO" id="GO:0016887">
    <property type="term" value="F:ATP hydrolysis activity"/>
    <property type="evidence" value="ECO:0007669"/>
    <property type="project" value="InterPro"/>
</dbReference>
<keyword evidence="6 7" id="KW-0472">Membrane</keyword>
<keyword evidence="3" id="KW-0547">Nucleotide-binding</keyword>
<evidence type="ECO:0000256" key="1">
    <source>
        <dbReference type="ARBA" id="ARBA00004651"/>
    </source>
</evidence>
<reference evidence="10" key="1">
    <citation type="submission" date="2020-07" db="EMBL/GenBank/DDBJ databases">
        <title>A new Micromonospora strain with potent antibiotic activity isolated from the microbiome of a mid-Atlantic deep-sea sponge.</title>
        <authorList>
            <person name="Back C.R."/>
            <person name="Stennett H.L."/>
            <person name="Williams S.E."/>
            <person name="Wang L."/>
            <person name="Ojeda Gomez J."/>
            <person name="Abdulle O.M."/>
            <person name="Duffy T."/>
            <person name="Hendry K.R."/>
            <person name="Powell D."/>
            <person name="Stach J.E."/>
            <person name="Essex-Lopresti A.E."/>
            <person name="Willis C.L."/>
            <person name="Curnow P."/>
            <person name="Race P.R."/>
        </authorList>
    </citation>
    <scope>NUCLEOTIDE SEQUENCE [LARGE SCALE GENOMIC DNA]</scope>
    <source>
        <strain evidence="10">28ISP2-46</strain>
    </source>
</reference>
<evidence type="ECO:0000256" key="5">
    <source>
        <dbReference type="ARBA" id="ARBA00022989"/>
    </source>
</evidence>
<keyword evidence="5 7" id="KW-1133">Transmembrane helix</keyword>
<dbReference type="RefSeq" id="WP_246411669.1">
    <property type="nucleotide sequence ID" value="NZ_CP059322.2"/>
</dbReference>
<sequence length="630" mass="67400">MTQALATCARVARHARHAVAARWRLAALLPAAGWPACVAAAACNAVLGVLPVAFVVATGSVLAGLPAAGGPQRTRVFGALVVAAAAFTALQALVPVQAALGELVARRVDARVRDELITAALRPPGLERLEDQESLALLDRARGELDRAFQSPGRGSAGLLHLIARYAQLLGFAMVLGAVSSWLAGAAVVAVVLLFRHGHRGGLHRYSNVFRANAQIRREGQYLRQLSIGPAAAKEIRVFGLADWLARRYRAHYLSWLLPTWHARRRIMLWPYFWYTGAGLLVTAAVLAGLGASAAQAGATAQAAVAIQAVMGAVRLGEYYPEADLQTEYGGDAYGAVRDFVARTGAQRSGPPVVSVDRREVPPPRHDLRFESVTFRYPGRPEPVFDGLDLTITVGRCTAVVGLNGAGKTTLVKLLARLYEPDTGTISADGTDIRRYPVERWRALLAVVFQDFLRHETSARDNIGLGSVTHLADDAGIRSSAAAAGLLDTLEGLPHGLATPLAAHVEGGTDLSGGQWQRVALARALFRLRHDGAILVLDEPTASLDVRAEARFFAEFAQLTEGRTTVLISHRFSTVRHADHIVVLDGGRISEQGSHDELVAQGGRYARLFRLQADRFGEDPTAGQGQVATV</sequence>
<evidence type="ECO:0000256" key="4">
    <source>
        <dbReference type="ARBA" id="ARBA00022840"/>
    </source>
</evidence>
<dbReference type="InterPro" id="IPR003593">
    <property type="entry name" value="AAA+_ATPase"/>
</dbReference>
<gene>
    <name evidence="9" type="ORF">H1D33_26020</name>
</gene>
<organism evidence="9 10">
    <name type="scientific">Micromonospora robiginosa</name>
    <dbReference type="NCBI Taxonomy" id="2749844"/>
    <lineage>
        <taxon>Bacteria</taxon>
        <taxon>Bacillati</taxon>
        <taxon>Actinomycetota</taxon>
        <taxon>Actinomycetes</taxon>
        <taxon>Micromonosporales</taxon>
        <taxon>Micromonosporaceae</taxon>
        <taxon>Micromonospora</taxon>
    </lineage>
</organism>
<dbReference type="PROSITE" id="PS50893">
    <property type="entry name" value="ABC_TRANSPORTER_2"/>
    <property type="match status" value="1"/>
</dbReference>
<dbReference type="GO" id="GO:0034040">
    <property type="term" value="F:ATPase-coupled lipid transmembrane transporter activity"/>
    <property type="evidence" value="ECO:0007669"/>
    <property type="project" value="TreeGrafter"/>
</dbReference>
<dbReference type="InterPro" id="IPR003439">
    <property type="entry name" value="ABC_transporter-like_ATP-bd"/>
</dbReference>
<evidence type="ECO:0000313" key="9">
    <source>
        <dbReference type="EMBL" id="QLQ40545.2"/>
    </source>
</evidence>
<dbReference type="Pfam" id="PF00005">
    <property type="entry name" value="ABC_tran"/>
    <property type="match status" value="1"/>
</dbReference>
<evidence type="ECO:0000313" key="10">
    <source>
        <dbReference type="Proteomes" id="UP000510844"/>
    </source>
</evidence>
<dbReference type="Proteomes" id="UP000510844">
    <property type="component" value="Chromosome"/>
</dbReference>
<dbReference type="SUPFAM" id="SSF90123">
    <property type="entry name" value="ABC transporter transmembrane region"/>
    <property type="match status" value="1"/>
</dbReference>
<keyword evidence="2 7" id="KW-0812">Transmembrane</keyword>
<dbReference type="Gene3D" id="3.40.50.300">
    <property type="entry name" value="P-loop containing nucleotide triphosphate hydrolases"/>
    <property type="match status" value="1"/>
</dbReference>
<feature type="transmembrane region" description="Helical" evidence="7">
    <location>
        <begin position="49"/>
        <end position="69"/>
    </location>
</feature>
<dbReference type="InterPro" id="IPR039421">
    <property type="entry name" value="Type_1_exporter"/>
</dbReference>
<keyword evidence="4 9" id="KW-0067">ATP-binding</keyword>
<dbReference type="SUPFAM" id="SSF52540">
    <property type="entry name" value="P-loop containing nucleoside triphosphate hydrolases"/>
    <property type="match status" value="1"/>
</dbReference>
<dbReference type="PROSITE" id="PS00211">
    <property type="entry name" value="ABC_TRANSPORTER_1"/>
    <property type="match status" value="1"/>
</dbReference>
<dbReference type="EMBL" id="CP059322">
    <property type="protein sequence ID" value="QLQ40545.2"/>
    <property type="molecule type" value="Genomic_DNA"/>
</dbReference>
<proteinExistence type="predicted"/>
<feature type="transmembrane region" description="Helical" evidence="7">
    <location>
        <begin position="272"/>
        <end position="292"/>
    </location>
</feature>
<keyword evidence="10" id="KW-1185">Reference proteome</keyword>
<protein>
    <submittedName>
        <fullName evidence="9">ATP-binding cassette domain-containing protein</fullName>
    </submittedName>
</protein>
<reference evidence="9 10" key="2">
    <citation type="journal article" date="2021" name="Mar. Drugs">
        <title>A New Micromonospora Strain with Antibiotic Activity Isolated from the Microbiome of a Mid-Atlantic Deep-Sea Sponge.</title>
        <authorList>
            <person name="Back C.R."/>
            <person name="Stennett H.L."/>
            <person name="Williams S.E."/>
            <person name="Wang L."/>
            <person name="Ojeda Gomez J."/>
            <person name="Abdulle O.M."/>
            <person name="Duffy T."/>
            <person name="Neal C."/>
            <person name="Mantell J."/>
            <person name="Jepson M.A."/>
            <person name="Hendry K.R."/>
            <person name="Powell D."/>
            <person name="Stach J.E.M."/>
            <person name="Essex-Lopresti A.E."/>
            <person name="Willis C.L."/>
            <person name="Curnow P."/>
            <person name="Race P.R."/>
        </authorList>
    </citation>
    <scope>NUCLEOTIDE SEQUENCE [LARGE SCALE GENOMIC DNA]</scope>
    <source>
        <strain evidence="9 10">28ISP2-46</strain>
    </source>
</reference>
<dbReference type="InterPro" id="IPR036640">
    <property type="entry name" value="ABC1_TM_sf"/>
</dbReference>
<name>A0A7L6BFE9_9ACTN</name>
<dbReference type="GO" id="GO:0005886">
    <property type="term" value="C:plasma membrane"/>
    <property type="evidence" value="ECO:0007669"/>
    <property type="project" value="UniProtKB-SubCell"/>
</dbReference>
<dbReference type="AlphaFoldDB" id="A0A7L6BFE9"/>
<evidence type="ECO:0000259" key="8">
    <source>
        <dbReference type="PROSITE" id="PS50893"/>
    </source>
</evidence>
<dbReference type="PANTHER" id="PTHR24221">
    <property type="entry name" value="ATP-BINDING CASSETTE SUB-FAMILY B"/>
    <property type="match status" value="1"/>
</dbReference>
<accession>A0A7L6BFE9</accession>
<dbReference type="SMART" id="SM00382">
    <property type="entry name" value="AAA"/>
    <property type="match status" value="1"/>
</dbReference>
<dbReference type="GO" id="GO:0005524">
    <property type="term" value="F:ATP binding"/>
    <property type="evidence" value="ECO:0007669"/>
    <property type="project" value="UniProtKB-KW"/>
</dbReference>
<dbReference type="InterPro" id="IPR017871">
    <property type="entry name" value="ABC_transporter-like_CS"/>
</dbReference>
<dbReference type="KEGG" id="mfeu:H1D33_26020"/>
<evidence type="ECO:0000256" key="3">
    <source>
        <dbReference type="ARBA" id="ARBA00022741"/>
    </source>
</evidence>
<evidence type="ECO:0000256" key="7">
    <source>
        <dbReference type="SAM" id="Phobius"/>
    </source>
</evidence>
<feature type="domain" description="ABC transporter" evidence="8">
    <location>
        <begin position="368"/>
        <end position="611"/>
    </location>
</feature>